<organism evidence="1 2">
    <name type="scientific">Henosepilachna vigintioctopunctata</name>
    <dbReference type="NCBI Taxonomy" id="420089"/>
    <lineage>
        <taxon>Eukaryota</taxon>
        <taxon>Metazoa</taxon>
        <taxon>Ecdysozoa</taxon>
        <taxon>Arthropoda</taxon>
        <taxon>Hexapoda</taxon>
        <taxon>Insecta</taxon>
        <taxon>Pterygota</taxon>
        <taxon>Neoptera</taxon>
        <taxon>Endopterygota</taxon>
        <taxon>Coleoptera</taxon>
        <taxon>Polyphaga</taxon>
        <taxon>Cucujiformia</taxon>
        <taxon>Coccinelloidea</taxon>
        <taxon>Coccinellidae</taxon>
        <taxon>Epilachninae</taxon>
        <taxon>Epilachnini</taxon>
        <taxon>Henosepilachna</taxon>
    </lineage>
</organism>
<name>A0AAW1VG59_9CUCU</name>
<accession>A0AAW1VG59</accession>
<gene>
    <name evidence="1" type="ORF">WA026_020538</name>
</gene>
<dbReference type="Proteomes" id="UP001431783">
    <property type="component" value="Unassembled WGS sequence"/>
</dbReference>
<feature type="non-terminal residue" evidence="1">
    <location>
        <position position="1"/>
    </location>
</feature>
<proteinExistence type="predicted"/>
<sequence length="71" mass="7974">LSNLVNTLVNKLLFNTPNAGLPECDPNDQDTEEPPTQQRIVYLTLPSVKSLTHKLRNILPRDGIEVATRNH</sequence>
<keyword evidence="2" id="KW-1185">Reference proteome</keyword>
<reference evidence="1 2" key="1">
    <citation type="submission" date="2023-03" db="EMBL/GenBank/DDBJ databases">
        <title>Genome insight into feeding habits of ladybird beetles.</title>
        <authorList>
            <person name="Li H.-S."/>
            <person name="Huang Y.-H."/>
            <person name="Pang H."/>
        </authorList>
    </citation>
    <scope>NUCLEOTIDE SEQUENCE [LARGE SCALE GENOMIC DNA]</scope>
    <source>
        <strain evidence="1">SYSU_2023b</strain>
        <tissue evidence="1">Whole body</tissue>
    </source>
</reference>
<dbReference type="EMBL" id="JARQZJ010000135">
    <property type="protein sequence ID" value="KAK9892554.1"/>
    <property type="molecule type" value="Genomic_DNA"/>
</dbReference>
<evidence type="ECO:0000313" key="1">
    <source>
        <dbReference type="EMBL" id="KAK9892554.1"/>
    </source>
</evidence>
<dbReference type="AlphaFoldDB" id="A0AAW1VG59"/>
<comment type="caution">
    <text evidence="1">The sequence shown here is derived from an EMBL/GenBank/DDBJ whole genome shotgun (WGS) entry which is preliminary data.</text>
</comment>
<evidence type="ECO:0000313" key="2">
    <source>
        <dbReference type="Proteomes" id="UP001431783"/>
    </source>
</evidence>
<protein>
    <submittedName>
        <fullName evidence="1">Uncharacterized protein</fullName>
    </submittedName>
</protein>